<proteinExistence type="predicted"/>
<organism evidence="1 2">
    <name type="scientific">Haematococcus lacustris</name>
    <name type="common">Green alga</name>
    <name type="synonym">Haematococcus pluvialis</name>
    <dbReference type="NCBI Taxonomy" id="44745"/>
    <lineage>
        <taxon>Eukaryota</taxon>
        <taxon>Viridiplantae</taxon>
        <taxon>Chlorophyta</taxon>
        <taxon>core chlorophytes</taxon>
        <taxon>Chlorophyceae</taxon>
        <taxon>CS clade</taxon>
        <taxon>Chlamydomonadales</taxon>
        <taxon>Haematococcaceae</taxon>
        <taxon>Haematococcus</taxon>
    </lineage>
</organism>
<protein>
    <submittedName>
        <fullName evidence="1">Uncharacterized protein</fullName>
    </submittedName>
</protein>
<gene>
    <name evidence="1" type="ORF">HaLaN_13612</name>
</gene>
<name>A0A699ZDL0_HAELA</name>
<accession>A0A699ZDL0</accession>
<evidence type="ECO:0000313" key="1">
    <source>
        <dbReference type="EMBL" id="GFH17068.1"/>
    </source>
</evidence>
<dbReference type="AlphaFoldDB" id="A0A699ZDL0"/>
<dbReference type="Proteomes" id="UP000485058">
    <property type="component" value="Unassembled WGS sequence"/>
</dbReference>
<keyword evidence="2" id="KW-1185">Reference proteome</keyword>
<reference evidence="1 2" key="1">
    <citation type="submission" date="2020-02" db="EMBL/GenBank/DDBJ databases">
        <title>Draft genome sequence of Haematococcus lacustris strain NIES-144.</title>
        <authorList>
            <person name="Morimoto D."/>
            <person name="Nakagawa S."/>
            <person name="Yoshida T."/>
            <person name="Sawayama S."/>
        </authorList>
    </citation>
    <scope>NUCLEOTIDE SEQUENCE [LARGE SCALE GENOMIC DNA]</scope>
    <source>
        <strain evidence="1 2">NIES-144</strain>
    </source>
</reference>
<comment type="caution">
    <text evidence="1">The sequence shown here is derived from an EMBL/GenBank/DDBJ whole genome shotgun (WGS) entry which is preliminary data.</text>
</comment>
<dbReference type="EMBL" id="BLLF01001091">
    <property type="protein sequence ID" value="GFH17068.1"/>
    <property type="molecule type" value="Genomic_DNA"/>
</dbReference>
<evidence type="ECO:0000313" key="2">
    <source>
        <dbReference type="Proteomes" id="UP000485058"/>
    </source>
</evidence>
<sequence>MNLQLASTEEYIDGQNSSPVGQYFKEHDGIMEVYLELVQLVPMAV</sequence>